<reference evidence="2 3" key="2">
    <citation type="submission" date="2009-02" db="EMBL/GenBank/DDBJ databases">
        <title>Draft genome sequence of Blautia hydrogenotrophica DSM 10507 (Ruminococcus hydrogenotrophicus DSM 10507).</title>
        <authorList>
            <person name="Sudarsanam P."/>
            <person name="Ley R."/>
            <person name="Guruge J."/>
            <person name="Turnbaugh P.J."/>
            <person name="Mahowald M."/>
            <person name="Liep D."/>
            <person name="Gordon J."/>
        </authorList>
    </citation>
    <scope>NUCLEOTIDE SEQUENCE [LARGE SCALE GENOMIC DNA]</scope>
    <source>
        <strain evidence="3">DSM 10507 / JCM 14656 / S5a33</strain>
    </source>
</reference>
<evidence type="ECO:0000256" key="1">
    <source>
        <dbReference type="SAM" id="Phobius"/>
    </source>
</evidence>
<accession>C0CJR9</accession>
<gene>
    <name evidence="2" type="ORF">RUMHYD_01089</name>
</gene>
<comment type="caution">
    <text evidence="2">The sequence shown here is derived from an EMBL/GenBank/DDBJ whole genome shotgun (WGS) entry which is preliminary data.</text>
</comment>
<proteinExistence type="predicted"/>
<feature type="transmembrane region" description="Helical" evidence="1">
    <location>
        <begin position="77"/>
        <end position="96"/>
    </location>
</feature>
<feature type="transmembrane region" description="Helical" evidence="1">
    <location>
        <begin position="108"/>
        <end position="124"/>
    </location>
</feature>
<dbReference type="PATRIC" id="fig|476272.21.peg.2434"/>
<reference evidence="2 3" key="1">
    <citation type="submission" date="2009-01" db="EMBL/GenBank/DDBJ databases">
        <authorList>
            <person name="Fulton L."/>
            <person name="Clifton S."/>
            <person name="Fulton B."/>
            <person name="Xu J."/>
            <person name="Minx P."/>
            <person name="Pepin K.H."/>
            <person name="Johnson M."/>
            <person name="Bhonagiri V."/>
            <person name="Nash W.E."/>
            <person name="Mardis E.R."/>
            <person name="Wilson R.K."/>
        </authorList>
    </citation>
    <scope>NUCLEOTIDE SEQUENCE [LARGE SCALE GENOMIC DNA]</scope>
    <source>
        <strain evidence="3">DSM 10507 / JCM 14656 / S5a33</strain>
    </source>
</reference>
<evidence type="ECO:0000313" key="3">
    <source>
        <dbReference type="Proteomes" id="UP000003100"/>
    </source>
</evidence>
<keyword evidence="1" id="KW-1133">Transmembrane helix</keyword>
<dbReference type="HOGENOM" id="CLU_1371349_0_0_9"/>
<feature type="transmembrane region" description="Helical" evidence="1">
    <location>
        <begin position="21"/>
        <end position="44"/>
    </location>
</feature>
<dbReference type="EMBL" id="ACBZ01000047">
    <property type="protein sequence ID" value="EEG50009.1"/>
    <property type="molecule type" value="Genomic_DNA"/>
</dbReference>
<name>C0CJR9_BLAHS</name>
<evidence type="ECO:0000313" key="2">
    <source>
        <dbReference type="EMBL" id="EEG50009.1"/>
    </source>
</evidence>
<dbReference type="Proteomes" id="UP000003100">
    <property type="component" value="Unassembled WGS sequence"/>
</dbReference>
<keyword evidence="1" id="KW-0472">Membrane</keyword>
<dbReference type="eggNOG" id="ENOG5033QM6">
    <property type="taxonomic scope" value="Bacteria"/>
</dbReference>
<keyword evidence="3" id="KW-1185">Reference proteome</keyword>
<organism evidence="2 3">
    <name type="scientific">Blautia hydrogenotrophica (strain DSM 10507 / JCM 14656 / S5a33)</name>
    <name type="common">Ruminococcus hydrogenotrophicus</name>
    <dbReference type="NCBI Taxonomy" id="476272"/>
    <lineage>
        <taxon>Bacteria</taxon>
        <taxon>Bacillati</taxon>
        <taxon>Bacillota</taxon>
        <taxon>Clostridia</taxon>
        <taxon>Lachnospirales</taxon>
        <taxon>Lachnospiraceae</taxon>
        <taxon>Blautia</taxon>
    </lineage>
</organism>
<sequence>MEGALIPKEDVMLHKLMDLHVFFYGMVASGVVGALEMFIVHLTYRRRLKNTSHLSNLKEKWLNLWKSRDHLSRRMNLWVWYPSLFCVFFMGAQVLLASKLSIEEGVSLLYFYMGVGIPMCLLLLRQVLDFSYKEELLVDSLADYIDQGRTKLEQSPVTVTNTVMQDEMVDQIARSIRETAAAGSRFSKLLTPEEEELMREVIREFMEQ</sequence>
<protein>
    <submittedName>
        <fullName evidence="2">Uncharacterized protein</fullName>
    </submittedName>
</protein>
<keyword evidence="1" id="KW-0812">Transmembrane</keyword>
<dbReference type="AlphaFoldDB" id="C0CJR9"/>